<gene>
    <name evidence="8" type="ORF">MYCIT1_LOCUS22864</name>
</gene>
<evidence type="ECO:0000256" key="3">
    <source>
        <dbReference type="ARBA" id="ARBA00011019"/>
    </source>
</evidence>
<dbReference type="EC" id="5.2.1.8" evidence="7"/>
<comment type="caution">
    <text evidence="8">The sequence shown here is derived from an EMBL/GenBank/DDBJ whole genome shotgun (WGS) entry which is preliminary data.</text>
</comment>
<evidence type="ECO:0000313" key="9">
    <source>
        <dbReference type="Proteomes" id="UP001295794"/>
    </source>
</evidence>
<evidence type="ECO:0000256" key="5">
    <source>
        <dbReference type="ARBA" id="ARBA00023110"/>
    </source>
</evidence>
<evidence type="ECO:0000313" key="8">
    <source>
        <dbReference type="EMBL" id="CAK5275228.1"/>
    </source>
</evidence>
<evidence type="ECO:0000256" key="1">
    <source>
        <dbReference type="ARBA" id="ARBA00000971"/>
    </source>
</evidence>
<reference evidence="8" key="1">
    <citation type="submission" date="2023-11" db="EMBL/GenBank/DDBJ databases">
        <authorList>
            <person name="De Vega J J."/>
            <person name="De Vega J J."/>
        </authorList>
    </citation>
    <scope>NUCLEOTIDE SEQUENCE</scope>
</reference>
<protein>
    <recommendedName>
        <fullName evidence="7">Serine/threonine-protein phosphatase 2A activator</fullName>
        <ecNumber evidence="7">5.2.1.8</ecNumber>
    </recommendedName>
    <alternativeName>
        <fullName evidence="7">Phosphotyrosyl phosphatase activator</fullName>
    </alternativeName>
</protein>
<keyword evidence="9" id="KW-1185">Reference proteome</keyword>
<evidence type="ECO:0000256" key="6">
    <source>
        <dbReference type="ARBA" id="ARBA00023235"/>
    </source>
</evidence>
<dbReference type="GO" id="GO:0000159">
    <property type="term" value="C:protein phosphatase type 2A complex"/>
    <property type="evidence" value="ECO:0007669"/>
    <property type="project" value="TreeGrafter"/>
</dbReference>
<proteinExistence type="inferred from homology"/>
<comment type="catalytic activity">
    <reaction evidence="1 7">
        <text>[protein]-peptidylproline (omega=180) = [protein]-peptidylproline (omega=0)</text>
        <dbReference type="Rhea" id="RHEA:16237"/>
        <dbReference type="Rhea" id="RHEA-COMP:10747"/>
        <dbReference type="Rhea" id="RHEA-COMP:10748"/>
        <dbReference type="ChEBI" id="CHEBI:83833"/>
        <dbReference type="ChEBI" id="CHEBI:83834"/>
        <dbReference type="EC" id="5.2.1.8"/>
    </reaction>
</comment>
<dbReference type="GO" id="GO:0005737">
    <property type="term" value="C:cytoplasm"/>
    <property type="evidence" value="ECO:0007669"/>
    <property type="project" value="UniProtKB-SubCell"/>
</dbReference>
<name>A0AAD2K2G7_9AGAR</name>
<dbReference type="PIRSF" id="PIRSF016325">
    <property type="entry name" value="Phstyr_phstse_ac"/>
    <property type="match status" value="1"/>
</dbReference>
<organism evidence="8 9">
    <name type="scientific">Mycena citricolor</name>
    <dbReference type="NCBI Taxonomy" id="2018698"/>
    <lineage>
        <taxon>Eukaryota</taxon>
        <taxon>Fungi</taxon>
        <taxon>Dikarya</taxon>
        <taxon>Basidiomycota</taxon>
        <taxon>Agaricomycotina</taxon>
        <taxon>Agaricomycetes</taxon>
        <taxon>Agaricomycetidae</taxon>
        <taxon>Agaricales</taxon>
        <taxon>Marasmiineae</taxon>
        <taxon>Mycenaceae</taxon>
        <taxon>Mycena</taxon>
    </lineage>
</organism>
<dbReference type="GO" id="GO:0007052">
    <property type="term" value="P:mitotic spindle organization"/>
    <property type="evidence" value="ECO:0007669"/>
    <property type="project" value="TreeGrafter"/>
</dbReference>
<feature type="non-terminal residue" evidence="8">
    <location>
        <position position="1"/>
    </location>
</feature>
<dbReference type="GO" id="GO:0003755">
    <property type="term" value="F:peptidyl-prolyl cis-trans isomerase activity"/>
    <property type="evidence" value="ECO:0007669"/>
    <property type="project" value="UniProtKB-KW"/>
</dbReference>
<keyword evidence="4 7" id="KW-0963">Cytoplasm</keyword>
<dbReference type="Proteomes" id="UP001295794">
    <property type="component" value="Unassembled WGS sequence"/>
</dbReference>
<comment type="subcellular location">
    <subcellularLocation>
        <location evidence="2 7">Cytoplasm</location>
    </subcellularLocation>
</comment>
<dbReference type="InterPro" id="IPR043170">
    <property type="entry name" value="PTPA_C_lid"/>
</dbReference>
<comment type="function">
    <text evidence="7">PPIases accelerate the folding of proteins. It catalyzes the cis-trans isomerization of proline imidic peptide bonds in oligopeptides.</text>
</comment>
<dbReference type="AlphaFoldDB" id="A0AAD2K2G7"/>
<evidence type="ECO:0000256" key="7">
    <source>
        <dbReference type="RuleBase" id="RU361210"/>
    </source>
</evidence>
<dbReference type="PANTHER" id="PTHR10012">
    <property type="entry name" value="SERINE/THREONINE-PROTEIN PHOSPHATASE 2A REGULATORY SUBUNIT B"/>
    <property type="match status" value="1"/>
</dbReference>
<dbReference type="SUPFAM" id="SSF140984">
    <property type="entry name" value="PTPA-like"/>
    <property type="match status" value="1"/>
</dbReference>
<accession>A0AAD2K2G7</accession>
<dbReference type="Gene3D" id="1.20.120.1150">
    <property type="match status" value="1"/>
</dbReference>
<comment type="similarity">
    <text evidence="3 7">Belongs to the PTPA-type PPIase family.</text>
</comment>
<dbReference type="EMBL" id="CAVNYO010000405">
    <property type="protein sequence ID" value="CAK5275228.1"/>
    <property type="molecule type" value="Genomic_DNA"/>
</dbReference>
<dbReference type="Pfam" id="PF03095">
    <property type="entry name" value="PTPA"/>
    <property type="match status" value="1"/>
</dbReference>
<keyword evidence="5 7" id="KW-0697">Rotamase</keyword>
<sequence length="358" mass="40213">ASMKPPTLRKIDLAEIPRLATPESKIRTDEDMETWRQSCAYRDYAIFLRRLNESVVGVDIPDSPAATSEPVTRIVSLLDALDRWIDEIPPSASPQRFGNLAFRTWGKRLEEESDMLLRDLLRTEFAAVVPQLKPYLLTSFGSFGRMDYGTGHEASFALFLLCLNLIRFLDPIPEEERSVVLVVFPRYLRLTWRLQDVYRLEPAGSHGVWGLDDSSFLSYIFGSGQLRDQTAVPVSAVLHPPLRESNLYFMSIMRIHQVKRGPFHEHSSQLHSIATGVPNWAKVNSGLFKMYEAEVLGKRVVVQHIPLGGLLEWDKAPALMSSPGTATSAVAAWHSNSNLPPVRARRTDISRMGPSSSS</sequence>
<dbReference type="GO" id="GO:0008160">
    <property type="term" value="F:protein tyrosine phosphatase activator activity"/>
    <property type="evidence" value="ECO:0007669"/>
    <property type="project" value="TreeGrafter"/>
</dbReference>
<dbReference type="InterPro" id="IPR004327">
    <property type="entry name" value="Phstyr_phstse_ac"/>
</dbReference>
<dbReference type="InterPro" id="IPR037218">
    <property type="entry name" value="PTPA_sf"/>
</dbReference>
<dbReference type="GO" id="GO:0005634">
    <property type="term" value="C:nucleus"/>
    <property type="evidence" value="ECO:0007669"/>
    <property type="project" value="TreeGrafter"/>
</dbReference>
<dbReference type="CDD" id="cd04087">
    <property type="entry name" value="PTPA"/>
    <property type="match status" value="1"/>
</dbReference>
<dbReference type="PANTHER" id="PTHR10012:SF0">
    <property type="entry name" value="SERINE_THREONINE-PROTEIN PHOSPHATASE 2A ACTIVATOR"/>
    <property type="match status" value="1"/>
</dbReference>
<evidence type="ECO:0000256" key="4">
    <source>
        <dbReference type="ARBA" id="ARBA00022490"/>
    </source>
</evidence>
<keyword evidence="6 7" id="KW-0413">Isomerase</keyword>
<evidence type="ECO:0000256" key="2">
    <source>
        <dbReference type="ARBA" id="ARBA00004496"/>
    </source>
</evidence>